<reference evidence="2 3" key="1">
    <citation type="submission" date="2024-01" db="EMBL/GenBank/DDBJ databases">
        <authorList>
            <person name="Waweru B."/>
        </authorList>
    </citation>
    <scope>NUCLEOTIDE SEQUENCE [LARGE SCALE GENOMIC DNA]</scope>
</reference>
<name>A0AAV1SSY4_9ROSI</name>
<evidence type="ECO:0000313" key="3">
    <source>
        <dbReference type="Proteomes" id="UP001314170"/>
    </source>
</evidence>
<keyword evidence="3" id="KW-1185">Reference proteome</keyword>
<organism evidence="2 3">
    <name type="scientific">Dovyalis caffra</name>
    <dbReference type="NCBI Taxonomy" id="77055"/>
    <lineage>
        <taxon>Eukaryota</taxon>
        <taxon>Viridiplantae</taxon>
        <taxon>Streptophyta</taxon>
        <taxon>Embryophyta</taxon>
        <taxon>Tracheophyta</taxon>
        <taxon>Spermatophyta</taxon>
        <taxon>Magnoliopsida</taxon>
        <taxon>eudicotyledons</taxon>
        <taxon>Gunneridae</taxon>
        <taxon>Pentapetalae</taxon>
        <taxon>rosids</taxon>
        <taxon>fabids</taxon>
        <taxon>Malpighiales</taxon>
        <taxon>Salicaceae</taxon>
        <taxon>Flacourtieae</taxon>
        <taxon>Dovyalis</taxon>
    </lineage>
</organism>
<gene>
    <name evidence="2" type="ORF">DCAF_LOCUS27444</name>
</gene>
<accession>A0AAV1SSY4</accession>
<sequence length="93" mass="9938">MDNSSCNMPDTCNCSIASGEEIDQSGEVIPCRIYEHFYQTIALSKHAMIGGRLVAVAREENGDGGSSAEVYGSEKAREDGLDHGGEVVLDIDD</sequence>
<dbReference type="Proteomes" id="UP001314170">
    <property type="component" value="Unassembled WGS sequence"/>
</dbReference>
<evidence type="ECO:0000256" key="1">
    <source>
        <dbReference type="SAM" id="MobiDB-lite"/>
    </source>
</evidence>
<dbReference type="EMBL" id="CAWUPB010001197">
    <property type="protein sequence ID" value="CAK7357160.1"/>
    <property type="molecule type" value="Genomic_DNA"/>
</dbReference>
<dbReference type="AlphaFoldDB" id="A0AAV1SSY4"/>
<protein>
    <submittedName>
        <fullName evidence="2">Uncharacterized protein</fullName>
    </submittedName>
</protein>
<evidence type="ECO:0000313" key="2">
    <source>
        <dbReference type="EMBL" id="CAK7357160.1"/>
    </source>
</evidence>
<comment type="caution">
    <text evidence="2">The sequence shown here is derived from an EMBL/GenBank/DDBJ whole genome shotgun (WGS) entry which is preliminary data.</text>
</comment>
<feature type="compositionally biased region" description="Basic and acidic residues" evidence="1">
    <location>
        <begin position="72"/>
        <end position="85"/>
    </location>
</feature>
<proteinExistence type="predicted"/>
<feature type="region of interest" description="Disordered" evidence="1">
    <location>
        <begin position="62"/>
        <end position="93"/>
    </location>
</feature>